<evidence type="ECO:0000313" key="5">
    <source>
        <dbReference type="Proteomes" id="UP001177003"/>
    </source>
</evidence>
<protein>
    <recommendedName>
        <fullName evidence="6">Transmembrane protein</fullName>
    </recommendedName>
</protein>
<evidence type="ECO:0000256" key="2">
    <source>
        <dbReference type="SAM" id="Phobius"/>
    </source>
</evidence>
<dbReference type="EMBL" id="OX465079">
    <property type="protein sequence ID" value="CAI9275623.1"/>
    <property type="molecule type" value="Genomic_DNA"/>
</dbReference>
<evidence type="ECO:0000313" key="4">
    <source>
        <dbReference type="EMBL" id="CAI9275623.1"/>
    </source>
</evidence>
<feature type="chain" id="PRO_5041342446" description="Transmembrane protein" evidence="3">
    <location>
        <begin position="25"/>
        <end position="106"/>
    </location>
</feature>
<dbReference type="PANTHER" id="PTHR34558">
    <property type="entry name" value="EXPRESSED PROTEIN"/>
    <property type="match status" value="1"/>
</dbReference>
<keyword evidence="5" id="KW-1185">Reference proteome</keyword>
<feature type="signal peptide" evidence="3">
    <location>
        <begin position="1"/>
        <end position="24"/>
    </location>
</feature>
<feature type="transmembrane region" description="Helical" evidence="2">
    <location>
        <begin position="73"/>
        <end position="95"/>
    </location>
</feature>
<organism evidence="4 5">
    <name type="scientific">Lactuca saligna</name>
    <name type="common">Willowleaf lettuce</name>
    <dbReference type="NCBI Taxonomy" id="75948"/>
    <lineage>
        <taxon>Eukaryota</taxon>
        <taxon>Viridiplantae</taxon>
        <taxon>Streptophyta</taxon>
        <taxon>Embryophyta</taxon>
        <taxon>Tracheophyta</taxon>
        <taxon>Spermatophyta</taxon>
        <taxon>Magnoliopsida</taxon>
        <taxon>eudicotyledons</taxon>
        <taxon>Gunneridae</taxon>
        <taxon>Pentapetalae</taxon>
        <taxon>asterids</taxon>
        <taxon>campanulids</taxon>
        <taxon>Asterales</taxon>
        <taxon>Asteraceae</taxon>
        <taxon>Cichorioideae</taxon>
        <taxon>Cichorieae</taxon>
        <taxon>Lactucinae</taxon>
        <taxon>Lactuca</taxon>
    </lineage>
</organism>
<keyword evidence="2" id="KW-0472">Membrane</keyword>
<sequence>MAHFKLVLFCFFFSGILILRPTTARPIVKQSREIDQTLPALAPDSPSLVPAESPDGSDLDHDLQTKKHHHSSVAGGGVIVGGLVTIAFAAVYCYIRVTRKREGEHH</sequence>
<evidence type="ECO:0000256" key="1">
    <source>
        <dbReference type="SAM" id="MobiDB-lite"/>
    </source>
</evidence>
<dbReference type="PANTHER" id="PTHR34558:SF4">
    <property type="entry name" value="TRANSMEMBRANE PROTEIN"/>
    <property type="match status" value="1"/>
</dbReference>
<name>A0AA36DYE1_LACSI</name>
<dbReference type="AlphaFoldDB" id="A0AA36DYE1"/>
<keyword evidence="3" id="KW-0732">Signal</keyword>
<keyword evidence="2" id="KW-1133">Transmembrane helix</keyword>
<evidence type="ECO:0000256" key="3">
    <source>
        <dbReference type="SAM" id="SignalP"/>
    </source>
</evidence>
<evidence type="ECO:0008006" key="6">
    <source>
        <dbReference type="Google" id="ProtNLM"/>
    </source>
</evidence>
<dbReference type="Proteomes" id="UP001177003">
    <property type="component" value="Chromosome 3"/>
</dbReference>
<reference evidence="4" key="1">
    <citation type="submission" date="2023-04" db="EMBL/GenBank/DDBJ databases">
        <authorList>
            <person name="Vijverberg K."/>
            <person name="Xiong W."/>
            <person name="Schranz E."/>
        </authorList>
    </citation>
    <scope>NUCLEOTIDE SEQUENCE</scope>
</reference>
<gene>
    <name evidence="4" type="ORF">LSALG_LOCUS15646</name>
</gene>
<keyword evidence="2" id="KW-0812">Transmembrane</keyword>
<proteinExistence type="predicted"/>
<accession>A0AA36DYE1</accession>
<feature type="region of interest" description="Disordered" evidence="1">
    <location>
        <begin position="38"/>
        <end position="74"/>
    </location>
</feature>